<dbReference type="EMBL" id="CAJNBJ010000012">
    <property type="protein sequence ID" value="CAE6746085.1"/>
    <property type="molecule type" value="Genomic_DNA"/>
</dbReference>
<evidence type="ECO:0000313" key="2">
    <source>
        <dbReference type="EMBL" id="CAE6746085.1"/>
    </source>
</evidence>
<accession>A0ABN7LEC8</accession>
<evidence type="ECO:0000313" key="3">
    <source>
        <dbReference type="Proteomes" id="UP000675880"/>
    </source>
</evidence>
<proteinExistence type="predicted"/>
<feature type="region of interest" description="Disordered" evidence="1">
    <location>
        <begin position="1"/>
        <end position="25"/>
    </location>
</feature>
<reference evidence="2 3" key="1">
    <citation type="submission" date="2021-02" db="EMBL/GenBank/DDBJ databases">
        <authorList>
            <person name="Han P."/>
        </authorList>
    </citation>
    <scope>NUCLEOTIDE SEQUENCE [LARGE SCALE GENOMIC DNA]</scope>
    <source>
        <strain evidence="2">Candidatus Nitrospira sp. ZN2</strain>
    </source>
</reference>
<sequence length="101" mass="11465">MNNLPSEEFGRDRLPTNPEEASYGNDFLPNMMETNHLGSGSFLKMTADRIANFCWKFGECIGLSKNRWPQGSSNETTLRRLFNYEDQLCHTLLITIALGSC</sequence>
<gene>
    <name evidence="2" type="ORF">NSPZN2_20015</name>
</gene>
<evidence type="ECO:0000256" key="1">
    <source>
        <dbReference type="SAM" id="MobiDB-lite"/>
    </source>
</evidence>
<name>A0ABN7LEC8_9BACT</name>
<organism evidence="2 3">
    <name type="scientific">Nitrospira defluvii</name>
    <dbReference type="NCBI Taxonomy" id="330214"/>
    <lineage>
        <taxon>Bacteria</taxon>
        <taxon>Pseudomonadati</taxon>
        <taxon>Nitrospirota</taxon>
        <taxon>Nitrospiria</taxon>
        <taxon>Nitrospirales</taxon>
        <taxon>Nitrospiraceae</taxon>
        <taxon>Nitrospira</taxon>
    </lineage>
</organism>
<dbReference type="Proteomes" id="UP000675880">
    <property type="component" value="Unassembled WGS sequence"/>
</dbReference>
<keyword evidence="3" id="KW-1185">Reference proteome</keyword>
<protein>
    <submittedName>
        <fullName evidence="2">Uncharacterized protein</fullName>
    </submittedName>
</protein>
<comment type="caution">
    <text evidence="2">The sequence shown here is derived from an EMBL/GenBank/DDBJ whole genome shotgun (WGS) entry which is preliminary data.</text>
</comment>